<dbReference type="eggNOG" id="COG3563">
    <property type="taxonomic scope" value="Bacteria"/>
</dbReference>
<keyword evidence="2" id="KW-1185">Reference proteome</keyword>
<dbReference type="OrthoDB" id="274536at2"/>
<dbReference type="GO" id="GO:0000271">
    <property type="term" value="P:polysaccharide biosynthetic process"/>
    <property type="evidence" value="ECO:0007669"/>
    <property type="project" value="InterPro"/>
</dbReference>
<proteinExistence type="predicted"/>
<dbReference type="AlphaFoldDB" id="A0A0A2MBS7"/>
<dbReference type="GO" id="GO:0015774">
    <property type="term" value="P:polysaccharide transport"/>
    <property type="evidence" value="ECO:0007669"/>
    <property type="project" value="InterPro"/>
</dbReference>
<dbReference type="InterPro" id="IPR043148">
    <property type="entry name" value="TagF_C"/>
</dbReference>
<comment type="caution">
    <text evidence="1">The sequence shown here is derived from an EMBL/GenBank/DDBJ whole genome shotgun (WGS) entry which is preliminary data.</text>
</comment>
<dbReference type="Proteomes" id="UP000030121">
    <property type="component" value="Unassembled WGS sequence"/>
</dbReference>
<accession>A0A0A2MBS7</accession>
<dbReference type="Pfam" id="PF05159">
    <property type="entry name" value="Capsule_synth"/>
    <property type="match status" value="1"/>
</dbReference>
<dbReference type="STRING" id="1121899.GCA_000430025_00064"/>
<dbReference type="EMBL" id="JRLW01000003">
    <property type="protein sequence ID" value="KGO90127.1"/>
    <property type="molecule type" value="Genomic_DNA"/>
</dbReference>
<dbReference type="Gene3D" id="3.40.50.12580">
    <property type="match status" value="1"/>
</dbReference>
<evidence type="ECO:0000313" key="2">
    <source>
        <dbReference type="Proteomes" id="UP000030121"/>
    </source>
</evidence>
<dbReference type="InterPro" id="IPR007833">
    <property type="entry name" value="Capsule_polysaccharide_synth"/>
</dbReference>
<dbReference type="RefSeq" id="WP_026981110.1">
    <property type="nucleotide sequence ID" value="NZ_JRLW01000003.1"/>
</dbReference>
<evidence type="ECO:0000313" key="1">
    <source>
        <dbReference type="EMBL" id="KGO90127.1"/>
    </source>
</evidence>
<reference evidence="1 2" key="1">
    <citation type="submission" date="2013-09" db="EMBL/GenBank/DDBJ databases">
        <authorList>
            <person name="Zeng Z."/>
            <person name="Chen C."/>
        </authorList>
    </citation>
    <scope>NUCLEOTIDE SEQUENCE [LARGE SCALE GENOMIC DNA]</scope>
    <source>
        <strain evidence="1 2">GH29-5</strain>
    </source>
</reference>
<sequence>MSKFLEISNSVILVQTSNHTSPHLETEMEIIERLLEQNNTVYWIQCEGDFQACYYNPLHKKMHCKVCYSRVSKGAKVVKKHNVNAKNLHLLKYKEFADVEEFKSKKPFEGLHFSSVKELKQYHYKEYDLGLATVSSLVSYTRDHEPDLERYHNFVERGLITGAYLYDVFTTILSRIKPDLVVFFNGRFIENRPLLRACQQMNIDYATHEKGGKLNTFLFRYKSIPHSIETISAEMEELWANGAEDKYEKGTSFFTNKIKGVEDAWHSFTKEQQEGRLPASFKELNGKKVITIFNSSLDEYEGLEGFGPYFYPDDNEGIKRICEDLTAHPDVKLYLRVHPNLRNQDNTQIRFLNSEIAKIPSVEIIAAEDKVDTYALIRASDIIVVFGSTVGVEAAFANKNVVLLGKAAYENLSCFVVPENHEDLIRILTDKDYVFPVIPPEEPIKYGHWNETFGLDHHYYKALGFNKGIYRGKAVKGNFLLRKIKRLFKF</sequence>
<evidence type="ECO:0008006" key="3">
    <source>
        <dbReference type="Google" id="ProtNLM"/>
    </source>
</evidence>
<name>A0A0A2MBS7_9FLAO</name>
<protein>
    <recommendedName>
        <fullName evidence="3">Capsule biosynthesis protein</fullName>
    </recommendedName>
</protein>
<gene>
    <name evidence="1" type="ORF">Q764_03400</name>
</gene>
<organism evidence="1 2">
    <name type="scientific">Flavobacterium suncheonense GH29-5 = DSM 17707</name>
    <dbReference type="NCBI Taxonomy" id="1121899"/>
    <lineage>
        <taxon>Bacteria</taxon>
        <taxon>Pseudomonadati</taxon>
        <taxon>Bacteroidota</taxon>
        <taxon>Flavobacteriia</taxon>
        <taxon>Flavobacteriales</taxon>
        <taxon>Flavobacteriaceae</taxon>
        <taxon>Flavobacterium</taxon>
    </lineage>
</organism>
<dbReference type="SUPFAM" id="SSF53756">
    <property type="entry name" value="UDP-Glycosyltransferase/glycogen phosphorylase"/>
    <property type="match status" value="1"/>
</dbReference>